<proteinExistence type="predicted"/>
<name>A0A8R1HYE2_CAEJA</name>
<feature type="region of interest" description="Disordered" evidence="1">
    <location>
        <begin position="204"/>
        <end position="233"/>
    </location>
</feature>
<reference evidence="3" key="1">
    <citation type="submission" date="2010-08" db="EMBL/GenBank/DDBJ databases">
        <authorList>
            <consortium name="Caenorhabditis japonica Sequencing Consortium"/>
            <person name="Wilson R.K."/>
        </authorList>
    </citation>
    <scope>NUCLEOTIDE SEQUENCE [LARGE SCALE GENOMIC DNA]</scope>
    <source>
        <strain evidence="3">DF5081</strain>
    </source>
</reference>
<keyword evidence="3" id="KW-1185">Reference proteome</keyword>
<sequence length="249" mass="26422">MGASGMGVDANGKPIKRQAPNNNNNNGNNKKGKNNNQKNGNNNNKNNRNNQGNRGGDNRNRHIQPAMPMIPPFGPMGGPMRGPMGPGPFMGVPPVGNFFNANQNRRSGGGGGGKNNGNRNGAQQPGYNGPSANNVGQGAVGGSVNPFGPSEPSMDVPGFGKNSNIHELFGKMIWRKMEQIQDQALVDQLQNRIMNLIHDALAGQNEQKQQQQQQQQQGFNQGGVPPFGAANNQKVSAFGGNAVSGFQRF</sequence>
<accession>A0A8R1HYE2</accession>
<dbReference type="EnsemblMetazoa" id="CJA10302.1">
    <property type="protein sequence ID" value="CJA10302.1"/>
    <property type="gene ID" value="WBGene00129506"/>
</dbReference>
<dbReference type="Proteomes" id="UP000005237">
    <property type="component" value="Unassembled WGS sequence"/>
</dbReference>
<evidence type="ECO:0000256" key="1">
    <source>
        <dbReference type="SAM" id="MobiDB-lite"/>
    </source>
</evidence>
<feature type="compositionally biased region" description="Low complexity" evidence="1">
    <location>
        <begin position="204"/>
        <end position="223"/>
    </location>
</feature>
<evidence type="ECO:0000313" key="2">
    <source>
        <dbReference type="EnsemblMetazoa" id="CJA10302.1"/>
    </source>
</evidence>
<reference evidence="2" key="2">
    <citation type="submission" date="2022-06" db="UniProtKB">
        <authorList>
            <consortium name="EnsemblMetazoa"/>
        </authorList>
    </citation>
    <scope>IDENTIFICATION</scope>
    <source>
        <strain evidence="2">DF5081</strain>
    </source>
</reference>
<protein>
    <submittedName>
        <fullName evidence="2">Uncharacterized protein</fullName>
    </submittedName>
</protein>
<organism evidence="2 3">
    <name type="scientific">Caenorhabditis japonica</name>
    <dbReference type="NCBI Taxonomy" id="281687"/>
    <lineage>
        <taxon>Eukaryota</taxon>
        <taxon>Metazoa</taxon>
        <taxon>Ecdysozoa</taxon>
        <taxon>Nematoda</taxon>
        <taxon>Chromadorea</taxon>
        <taxon>Rhabditida</taxon>
        <taxon>Rhabditina</taxon>
        <taxon>Rhabditomorpha</taxon>
        <taxon>Rhabditoidea</taxon>
        <taxon>Rhabditidae</taxon>
        <taxon>Peloderinae</taxon>
        <taxon>Caenorhabditis</taxon>
    </lineage>
</organism>
<feature type="compositionally biased region" description="Low complexity" evidence="1">
    <location>
        <begin position="81"/>
        <end position="106"/>
    </location>
</feature>
<feature type="compositionally biased region" description="Low complexity" evidence="1">
    <location>
        <begin position="21"/>
        <end position="52"/>
    </location>
</feature>
<dbReference type="AlphaFoldDB" id="A0A8R1HYE2"/>
<feature type="region of interest" description="Disordered" evidence="1">
    <location>
        <begin position="1"/>
        <end position="159"/>
    </location>
</feature>
<evidence type="ECO:0000313" key="3">
    <source>
        <dbReference type="Proteomes" id="UP000005237"/>
    </source>
</evidence>